<feature type="domain" description="C2H2-type" evidence="8">
    <location>
        <begin position="95"/>
        <end position="125"/>
    </location>
</feature>
<dbReference type="InterPro" id="IPR013087">
    <property type="entry name" value="Znf_C2H2_type"/>
</dbReference>
<dbReference type="GO" id="GO:0000981">
    <property type="term" value="F:DNA-binding transcription factor activity, RNA polymerase II-specific"/>
    <property type="evidence" value="ECO:0007669"/>
    <property type="project" value="TreeGrafter"/>
</dbReference>
<dbReference type="InterPro" id="IPR036236">
    <property type="entry name" value="Znf_C2H2_sf"/>
</dbReference>
<dbReference type="PROSITE" id="PS50157">
    <property type="entry name" value="ZINC_FINGER_C2H2_2"/>
    <property type="match status" value="5"/>
</dbReference>
<accession>A0AA88LDC0</accession>
<dbReference type="Proteomes" id="UP001187531">
    <property type="component" value="Unassembled WGS sequence"/>
</dbReference>
<dbReference type="Pfam" id="PF23561">
    <property type="entry name" value="zf-C2H2_15"/>
    <property type="match status" value="1"/>
</dbReference>
<keyword evidence="6" id="KW-0539">Nucleus</keyword>
<dbReference type="InterPro" id="IPR043359">
    <property type="entry name" value="GLI-like"/>
</dbReference>
<dbReference type="EMBL" id="JAVRJZ010000005">
    <property type="protein sequence ID" value="KAK2722099.1"/>
    <property type="molecule type" value="Genomic_DNA"/>
</dbReference>
<protein>
    <recommendedName>
        <fullName evidence="8">C2H2-type domain-containing protein</fullName>
    </recommendedName>
</protein>
<dbReference type="GO" id="GO:0008270">
    <property type="term" value="F:zinc ion binding"/>
    <property type="evidence" value="ECO:0007669"/>
    <property type="project" value="UniProtKB-KW"/>
</dbReference>
<evidence type="ECO:0000256" key="1">
    <source>
        <dbReference type="ARBA" id="ARBA00004123"/>
    </source>
</evidence>
<evidence type="ECO:0000313" key="10">
    <source>
        <dbReference type="Proteomes" id="UP001187531"/>
    </source>
</evidence>
<keyword evidence="3" id="KW-0677">Repeat</keyword>
<keyword evidence="2" id="KW-0479">Metal-binding</keyword>
<evidence type="ECO:0000256" key="5">
    <source>
        <dbReference type="ARBA" id="ARBA00022833"/>
    </source>
</evidence>
<dbReference type="AlphaFoldDB" id="A0AA88LDC0"/>
<dbReference type="PANTHER" id="PTHR45718:SF7">
    <property type="entry name" value="C2H2-TYPE DOMAIN-CONTAINING PROTEIN"/>
    <property type="match status" value="1"/>
</dbReference>
<dbReference type="InterPro" id="IPR056436">
    <property type="entry name" value="Znf-C2H2_ZIC1-5/GLI1-3-like"/>
</dbReference>
<dbReference type="FunFam" id="3.30.160.60:FF:000031">
    <property type="entry name" value="GLI family zinc finger 3"/>
    <property type="match status" value="1"/>
</dbReference>
<dbReference type="Pfam" id="PF00096">
    <property type="entry name" value="zf-C2H2"/>
    <property type="match status" value="3"/>
</dbReference>
<dbReference type="SUPFAM" id="SSF57667">
    <property type="entry name" value="beta-beta-alpha zinc fingers"/>
    <property type="match status" value="3"/>
</dbReference>
<evidence type="ECO:0000256" key="7">
    <source>
        <dbReference type="PROSITE-ProRule" id="PRU00042"/>
    </source>
</evidence>
<feature type="domain" description="C2H2-type" evidence="8">
    <location>
        <begin position="222"/>
        <end position="251"/>
    </location>
</feature>
<dbReference type="FunFam" id="3.30.160.60:FF:001102">
    <property type="entry name" value="Transcription factor IIIA"/>
    <property type="match status" value="1"/>
</dbReference>
<proteinExistence type="predicted"/>
<reference evidence="9" key="1">
    <citation type="submission" date="2023-07" db="EMBL/GenBank/DDBJ databases">
        <title>Chromosome-level genome assembly of Artemia franciscana.</title>
        <authorList>
            <person name="Jo E."/>
        </authorList>
    </citation>
    <scope>NUCLEOTIDE SEQUENCE</scope>
    <source>
        <tissue evidence="9">Whole body</tissue>
    </source>
</reference>
<feature type="domain" description="C2H2-type" evidence="8">
    <location>
        <begin position="162"/>
        <end position="191"/>
    </location>
</feature>
<dbReference type="GO" id="GO:0000978">
    <property type="term" value="F:RNA polymerase II cis-regulatory region sequence-specific DNA binding"/>
    <property type="evidence" value="ECO:0007669"/>
    <property type="project" value="TreeGrafter"/>
</dbReference>
<evidence type="ECO:0000256" key="3">
    <source>
        <dbReference type="ARBA" id="ARBA00022737"/>
    </source>
</evidence>
<dbReference type="FunFam" id="3.30.160.60:FF:000036">
    <property type="entry name" value="GLI family zinc finger 3"/>
    <property type="match status" value="1"/>
</dbReference>
<organism evidence="9 10">
    <name type="scientific">Artemia franciscana</name>
    <name type="common">Brine shrimp</name>
    <name type="synonym">Artemia sanfranciscana</name>
    <dbReference type="NCBI Taxonomy" id="6661"/>
    <lineage>
        <taxon>Eukaryota</taxon>
        <taxon>Metazoa</taxon>
        <taxon>Ecdysozoa</taxon>
        <taxon>Arthropoda</taxon>
        <taxon>Crustacea</taxon>
        <taxon>Branchiopoda</taxon>
        <taxon>Anostraca</taxon>
        <taxon>Artemiidae</taxon>
        <taxon>Artemia</taxon>
    </lineage>
</organism>
<dbReference type="PROSITE" id="PS00028">
    <property type="entry name" value="ZINC_FINGER_C2H2_1"/>
    <property type="match status" value="4"/>
</dbReference>
<feature type="domain" description="C2H2-type" evidence="8">
    <location>
        <begin position="134"/>
        <end position="161"/>
    </location>
</feature>
<evidence type="ECO:0000256" key="2">
    <source>
        <dbReference type="ARBA" id="ARBA00022723"/>
    </source>
</evidence>
<evidence type="ECO:0000259" key="8">
    <source>
        <dbReference type="PROSITE" id="PS50157"/>
    </source>
</evidence>
<dbReference type="PANTHER" id="PTHR45718">
    <property type="entry name" value="TRANSCRIPTIONAL ACTIVATOR CUBITUS INTERRUPTUS"/>
    <property type="match status" value="1"/>
</dbReference>
<comment type="caution">
    <text evidence="9">The sequence shown here is derived from an EMBL/GenBank/DDBJ whole genome shotgun (WGS) entry which is preliminary data.</text>
</comment>
<dbReference type="Gene3D" id="3.30.160.60">
    <property type="entry name" value="Classic Zinc Finger"/>
    <property type="match status" value="5"/>
</dbReference>
<evidence type="ECO:0000313" key="9">
    <source>
        <dbReference type="EMBL" id="KAK2722099.1"/>
    </source>
</evidence>
<dbReference type="GO" id="GO:0140297">
    <property type="term" value="F:DNA-binding transcription factor binding"/>
    <property type="evidence" value="ECO:0007669"/>
    <property type="project" value="UniProtKB-ARBA"/>
</dbReference>
<comment type="subcellular location">
    <subcellularLocation>
        <location evidence="1">Nucleus</location>
    </subcellularLocation>
</comment>
<keyword evidence="10" id="KW-1185">Reference proteome</keyword>
<dbReference type="SMART" id="SM00355">
    <property type="entry name" value="ZnF_C2H2"/>
    <property type="match status" value="5"/>
</dbReference>
<evidence type="ECO:0000256" key="4">
    <source>
        <dbReference type="ARBA" id="ARBA00022771"/>
    </source>
</evidence>
<feature type="domain" description="C2H2-type" evidence="8">
    <location>
        <begin position="192"/>
        <end position="221"/>
    </location>
</feature>
<name>A0AA88LDC0_ARTSF</name>
<dbReference type="GO" id="GO:0005634">
    <property type="term" value="C:nucleus"/>
    <property type="evidence" value="ECO:0007669"/>
    <property type="project" value="UniProtKB-SubCell"/>
</dbReference>
<keyword evidence="4 7" id="KW-0863">Zinc-finger</keyword>
<gene>
    <name evidence="9" type="ORF">QYM36_002598</name>
</gene>
<keyword evidence="5" id="KW-0862">Zinc</keyword>
<sequence length="376" mass="43346">MSPPSDDHQYYNLCSNQLPCGGLPHFEDSMKTFIHYEKEDIKPFCESFGHNFAHKMWNPDSKNLCLYDSNKNMSLTDFDTELLAVNNSKCSNKTTSCNWIDCYQMFEANSSLVQHIQSAHVDKRRSEDFVCLWVGCHRRMKPFNARYKLLMHMRVHSGEKPNKCPVMECPKAFSRLENLKIHLRSHTGEKPYACQFQGCQKTFSNSSDRAKHQRTHIDTKPYACLHMGCTKRYTDPSSLRKHLKVHSKMPPMTASIETKAAIQERVQKNREFKRLRLSLEEEIYSNCGSQSSTANDGCPGLIPILPTYTPVNSYYPQNTIDSDFYYDSGLGTPMSQTDTFSFEDEAILASLDNSMISTQPDEFYTQYWLDSLNDLL</sequence>
<evidence type="ECO:0000256" key="6">
    <source>
        <dbReference type="ARBA" id="ARBA00023242"/>
    </source>
</evidence>
<dbReference type="FunFam" id="3.30.160.60:FF:000048">
    <property type="entry name" value="GLI family zinc finger 3"/>
    <property type="match status" value="1"/>
</dbReference>